<accession>A0A2P6QWY8</accession>
<keyword evidence="7" id="KW-0732">Signal</keyword>
<dbReference type="EC" id="1.4.3.-" evidence="6"/>
<organism evidence="11 12">
    <name type="scientific">Rosa chinensis</name>
    <name type="common">China rose</name>
    <dbReference type="NCBI Taxonomy" id="74649"/>
    <lineage>
        <taxon>Eukaryota</taxon>
        <taxon>Viridiplantae</taxon>
        <taxon>Streptophyta</taxon>
        <taxon>Embryophyta</taxon>
        <taxon>Tracheophyta</taxon>
        <taxon>Spermatophyta</taxon>
        <taxon>Magnoliopsida</taxon>
        <taxon>eudicotyledons</taxon>
        <taxon>Gunneridae</taxon>
        <taxon>Pentapetalae</taxon>
        <taxon>rosids</taxon>
        <taxon>fabids</taxon>
        <taxon>Rosales</taxon>
        <taxon>Rosaceae</taxon>
        <taxon>Rosoideae</taxon>
        <taxon>Rosoideae incertae sedis</taxon>
        <taxon>Rosa</taxon>
    </lineage>
</organism>
<dbReference type="GO" id="GO:0008131">
    <property type="term" value="F:primary methylamine oxidase activity"/>
    <property type="evidence" value="ECO:0007669"/>
    <property type="project" value="InterPro"/>
</dbReference>
<gene>
    <name evidence="11" type="ORF">RchiOBHm_Chr4g0416431</name>
</gene>
<comment type="caution">
    <text evidence="11">The sequence shown here is derived from an EMBL/GenBank/DDBJ whole genome shotgun (WGS) entry which is preliminary data.</text>
</comment>
<feature type="domain" description="Copper amine oxidase N2-terminal" evidence="9">
    <location>
        <begin position="25"/>
        <end position="106"/>
    </location>
</feature>
<keyword evidence="2 6" id="KW-0479">Metal-binding</keyword>
<evidence type="ECO:0000259" key="9">
    <source>
        <dbReference type="Pfam" id="PF02727"/>
    </source>
</evidence>
<evidence type="ECO:0000259" key="8">
    <source>
        <dbReference type="Pfam" id="PF01179"/>
    </source>
</evidence>
<dbReference type="Pfam" id="PF02727">
    <property type="entry name" value="Cu_amine_oxidN2"/>
    <property type="match status" value="1"/>
</dbReference>
<dbReference type="AlphaFoldDB" id="A0A2P6QWY8"/>
<dbReference type="InterPro" id="IPR015802">
    <property type="entry name" value="Cu_amine_oxidase_N3"/>
</dbReference>
<dbReference type="Gene3D" id="3.10.450.40">
    <property type="match status" value="2"/>
</dbReference>
<dbReference type="InterPro" id="IPR015800">
    <property type="entry name" value="Cu_amine_oxidase_N2"/>
</dbReference>
<feature type="domain" description="Copper amine oxidase N3-terminal" evidence="10">
    <location>
        <begin position="141"/>
        <end position="219"/>
    </location>
</feature>
<proteinExistence type="inferred from homology"/>
<keyword evidence="12" id="KW-1185">Reference proteome</keyword>
<dbReference type="PANTHER" id="PTHR10638:SF87">
    <property type="entry name" value="AMINE OXIDASE [COPPER-CONTAINING] ALPHA 2, PEROXISOMAL-RELATED"/>
    <property type="match status" value="1"/>
</dbReference>
<evidence type="ECO:0000313" key="11">
    <source>
        <dbReference type="EMBL" id="PRQ38659.1"/>
    </source>
</evidence>
<dbReference type="InterPro" id="IPR036460">
    <property type="entry name" value="Cu_amine_oxidase_C_sf"/>
</dbReference>
<dbReference type="EMBL" id="PDCK01000042">
    <property type="protein sequence ID" value="PRQ38659.1"/>
    <property type="molecule type" value="Genomic_DNA"/>
</dbReference>
<dbReference type="InterPro" id="IPR000269">
    <property type="entry name" value="Cu_amine_oxidase"/>
</dbReference>
<dbReference type="Pfam" id="PF02728">
    <property type="entry name" value="Cu_amine_oxidN3"/>
    <property type="match status" value="1"/>
</dbReference>
<protein>
    <recommendedName>
        <fullName evidence="6">Amine oxidase</fullName>
        <ecNumber evidence="6">1.4.3.-</ecNumber>
    </recommendedName>
</protein>
<evidence type="ECO:0000256" key="2">
    <source>
        <dbReference type="ARBA" id="ARBA00022723"/>
    </source>
</evidence>
<comment type="PTM">
    <text evidence="6">Topaquinone (TPQ) is generated by copper-dependent autoxidation of a specific tyrosyl residue.</text>
</comment>
<feature type="domain" description="Copper amine oxidase catalytic" evidence="8">
    <location>
        <begin position="228"/>
        <end position="336"/>
    </location>
</feature>
<dbReference type="OMA" id="THIWANW"/>
<dbReference type="GO" id="GO:0048038">
    <property type="term" value="F:quinone binding"/>
    <property type="evidence" value="ECO:0007669"/>
    <property type="project" value="InterPro"/>
</dbReference>
<keyword evidence="4 6" id="KW-0560">Oxidoreductase</keyword>
<keyword evidence="5 6" id="KW-0186">Copper</keyword>
<dbReference type="GO" id="GO:0009308">
    <property type="term" value="P:amine metabolic process"/>
    <property type="evidence" value="ECO:0007669"/>
    <property type="project" value="UniProtKB-UniRule"/>
</dbReference>
<dbReference type="SUPFAM" id="SSF54416">
    <property type="entry name" value="Amine oxidase N-terminal region"/>
    <property type="match status" value="2"/>
</dbReference>
<evidence type="ECO:0000256" key="5">
    <source>
        <dbReference type="ARBA" id="ARBA00023008"/>
    </source>
</evidence>
<sequence>MAPSLLLLFSAFIIVFSPSLCLKQHPLDSLTPSEFTQIKTILAKTYPAHNISFQYVGLDEPKKSTVLLWNSKSNTKSLPSRRALVVTRINRQTHKSIVDLSTSSVVTGLPQRLHPAVLARLRNHSPKRDCLHTSWFWSQTERTAVSELPFTYKPFLKSMKNRGLNISQVVCTTFSVGWFGENKSRLSKLNCFYTDGTVNLYVTPVEGITVVVDLEEVFPVFLAGTHIWANWVFHLGFGVRTGVVISLASIYDLDKHKYRRVFQPRTGTTNSFFDCGEFGFGLSTVSLEPLTDFPSNAKFIDGYYAAGDGTPVQISNAICIFERHAGNILWRHTEVTIPDEVLGY</sequence>
<evidence type="ECO:0000256" key="7">
    <source>
        <dbReference type="SAM" id="SignalP"/>
    </source>
</evidence>
<feature type="chain" id="PRO_5015173555" description="Amine oxidase" evidence="7">
    <location>
        <begin position="22"/>
        <end position="344"/>
    </location>
</feature>
<comment type="cofactor">
    <cofactor evidence="6">
        <name>Cu cation</name>
        <dbReference type="ChEBI" id="CHEBI:23378"/>
    </cofactor>
    <text evidence="6">Contains 1 topaquinone per subunit.</text>
</comment>
<evidence type="ECO:0000256" key="6">
    <source>
        <dbReference type="RuleBase" id="RU000672"/>
    </source>
</evidence>
<evidence type="ECO:0000313" key="12">
    <source>
        <dbReference type="Proteomes" id="UP000238479"/>
    </source>
</evidence>
<dbReference type="InterPro" id="IPR015798">
    <property type="entry name" value="Cu_amine_oxidase_C"/>
</dbReference>
<evidence type="ECO:0000256" key="1">
    <source>
        <dbReference type="ARBA" id="ARBA00007983"/>
    </source>
</evidence>
<dbReference type="Pfam" id="PF01179">
    <property type="entry name" value="Cu_amine_oxid"/>
    <property type="match status" value="1"/>
</dbReference>
<feature type="signal peptide" evidence="7">
    <location>
        <begin position="1"/>
        <end position="21"/>
    </location>
</feature>
<name>A0A2P6QWY8_ROSCH</name>
<evidence type="ECO:0000256" key="4">
    <source>
        <dbReference type="ARBA" id="ARBA00023002"/>
    </source>
</evidence>
<reference evidence="11 12" key="1">
    <citation type="journal article" date="2018" name="Nat. Genet.">
        <title>The Rosa genome provides new insights in the design of modern roses.</title>
        <authorList>
            <person name="Bendahmane M."/>
        </authorList>
    </citation>
    <scope>NUCLEOTIDE SEQUENCE [LARGE SCALE GENOMIC DNA]</scope>
    <source>
        <strain evidence="12">cv. Old Blush</strain>
    </source>
</reference>
<dbReference type="Gramene" id="PRQ38659">
    <property type="protein sequence ID" value="PRQ38659"/>
    <property type="gene ID" value="RchiOBHm_Chr4g0416431"/>
</dbReference>
<comment type="similarity">
    <text evidence="1 6">Belongs to the copper/topaquinone oxidase family.</text>
</comment>
<keyword evidence="3 6" id="KW-0801">TPQ</keyword>
<dbReference type="Proteomes" id="UP000238479">
    <property type="component" value="Chromosome 4"/>
</dbReference>
<dbReference type="STRING" id="74649.A0A2P6QWY8"/>
<dbReference type="Gene3D" id="2.70.98.20">
    <property type="entry name" value="Copper amine oxidase, catalytic domain"/>
    <property type="match status" value="1"/>
</dbReference>
<dbReference type="InterPro" id="IPR016182">
    <property type="entry name" value="Cu_amine_oxidase_N-reg"/>
</dbReference>
<evidence type="ECO:0000259" key="10">
    <source>
        <dbReference type="Pfam" id="PF02728"/>
    </source>
</evidence>
<dbReference type="GO" id="GO:0005507">
    <property type="term" value="F:copper ion binding"/>
    <property type="evidence" value="ECO:0007669"/>
    <property type="project" value="InterPro"/>
</dbReference>
<dbReference type="SUPFAM" id="SSF49998">
    <property type="entry name" value="Amine oxidase catalytic domain"/>
    <property type="match status" value="1"/>
</dbReference>
<dbReference type="PANTHER" id="PTHR10638">
    <property type="entry name" value="COPPER AMINE OXIDASE"/>
    <property type="match status" value="1"/>
</dbReference>
<evidence type="ECO:0000256" key="3">
    <source>
        <dbReference type="ARBA" id="ARBA00022772"/>
    </source>
</evidence>